<protein>
    <submittedName>
        <fullName evidence="1">Uncharacterized protein</fullName>
    </submittedName>
</protein>
<evidence type="ECO:0000313" key="2">
    <source>
        <dbReference type="Proteomes" id="UP000030675"/>
    </source>
</evidence>
<dbReference type="RefSeq" id="WP_023935199.1">
    <property type="nucleotide sequence ID" value="NZ_DF196823.1"/>
</dbReference>
<dbReference type="AlphaFoldDB" id="V5F9K8"/>
<gene>
    <name evidence="1" type="ORF">PLEI_3990</name>
</gene>
<evidence type="ECO:0000313" key="1">
    <source>
        <dbReference type="EMBL" id="GAD32319.1"/>
    </source>
</evidence>
<dbReference type="HOGENOM" id="CLU_2317746_0_0_6"/>
<name>V5F9K8_PHOLE</name>
<dbReference type="EMBL" id="DF196823">
    <property type="protein sequence ID" value="GAD32319.1"/>
    <property type="molecule type" value="Genomic_DNA"/>
</dbReference>
<dbReference type="Proteomes" id="UP000030675">
    <property type="component" value="Unassembled WGS sequence"/>
</dbReference>
<proteinExistence type="predicted"/>
<sequence>MEFNAQNYQTIKQSCLQKQDITFYAPKEFTCFANDEAPVSWKAYPPASLTNEAYAQIFAYAGDDTRGTLTKLELAIHLDGGRILYRKKDDEYIDLQVNF</sequence>
<organism evidence="1 2">
    <name type="scientific">Photobacterium leiognathi lrivu.4.1</name>
    <dbReference type="NCBI Taxonomy" id="1248232"/>
    <lineage>
        <taxon>Bacteria</taxon>
        <taxon>Pseudomonadati</taxon>
        <taxon>Pseudomonadota</taxon>
        <taxon>Gammaproteobacteria</taxon>
        <taxon>Vibrionales</taxon>
        <taxon>Vibrionaceae</taxon>
        <taxon>Photobacterium</taxon>
    </lineage>
</organism>
<accession>V5F9K8</accession>
<reference evidence="2" key="1">
    <citation type="submission" date="2012-12" db="EMBL/GenBank/DDBJ databases">
        <title>Genome Sequence of Photobacterium leiognathi lrivu.4.1.</title>
        <authorList>
            <person name="Urbanczyk H."/>
            <person name="Ogura Y."/>
            <person name="Hayashi T."/>
            <person name="Dunlap P.V."/>
        </authorList>
    </citation>
    <scope>NUCLEOTIDE SEQUENCE [LARGE SCALE GENOMIC DNA]</scope>
    <source>
        <strain evidence="2">lrivu.4.1</strain>
    </source>
</reference>